<protein>
    <submittedName>
        <fullName evidence="3">Competence protein CoiA family protein</fullName>
    </submittedName>
</protein>
<dbReference type="Pfam" id="PF25164">
    <property type="entry name" value="CoiA_N"/>
    <property type="match status" value="1"/>
</dbReference>
<reference evidence="3 4" key="1">
    <citation type="submission" date="2024-03" db="EMBL/GenBank/DDBJ databases">
        <title>Inconsistent identification of Apilactobacillus kunkeei-related strains obtained by well-developed overall genome related indices.</title>
        <authorList>
            <person name="Maeno S."/>
            <person name="Endo A."/>
        </authorList>
    </citation>
    <scope>NUCLEOTIDE SEQUENCE [LARGE SCALE GENOMIC DNA]</scope>
    <source>
        <strain evidence="3 4">20H-10</strain>
    </source>
</reference>
<keyword evidence="4" id="KW-1185">Reference proteome</keyword>
<sequence length="363" mass="42926">MAYFKDKLINANNAKKSDNFSCPVCKGKVVLKKGTIMSPHFSHQKNSNCITLIEEGETEEHLLGKQQLYFFTRSNKTLVENYLPEIKQRPDLLYKNLAIEFQCSPININKLEHRIHGYEKQQIKSLWILGSRYKKRFGQPSTNKFYYYFKKLGFTMFFWLTSKNKLEIRYNCRYVYGKIKYQKIEVSSLHELIQFLNNPGMISHDPINIHSLLEEMRKLQNQLFYQNKKALELQNNCYLHGHNINGAPVECHYSHTSNPVLGKEYLVWKIILLNELVDGINYKELLDRTNDICKLKVHYPLINNPQKFILKEYANLLSILSKKGYIRIIGDRIQIIKSLNWFDDYYQKIQKISQCEGAFVDRI</sequence>
<accession>A0ABP9ZFX6</accession>
<feature type="domain" description="Competence protein CoiA-like N-terminal" evidence="2">
    <location>
        <begin position="12"/>
        <end position="49"/>
    </location>
</feature>
<dbReference type="InterPro" id="IPR057253">
    <property type="entry name" value="CoiA-like_N"/>
</dbReference>
<organism evidence="3 4">
    <name type="scientific">Apilactobacillus apinorum</name>
    <dbReference type="NCBI Taxonomy" id="1218495"/>
    <lineage>
        <taxon>Bacteria</taxon>
        <taxon>Bacillati</taxon>
        <taxon>Bacillota</taxon>
        <taxon>Bacilli</taxon>
        <taxon>Lactobacillales</taxon>
        <taxon>Lactobacillaceae</taxon>
        <taxon>Apilactobacillus</taxon>
    </lineage>
</organism>
<comment type="caution">
    <text evidence="3">The sequence shown here is derived from an EMBL/GenBank/DDBJ whole genome shotgun (WGS) entry which is preliminary data.</text>
</comment>
<evidence type="ECO:0000259" key="1">
    <source>
        <dbReference type="Pfam" id="PF06054"/>
    </source>
</evidence>
<name>A0ABP9ZFX6_9LACO</name>
<evidence type="ECO:0000313" key="3">
    <source>
        <dbReference type="EMBL" id="GAA6113703.1"/>
    </source>
</evidence>
<dbReference type="InterPro" id="IPR010330">
    <property type="entry name" value="CoiA_nuc"/>
</dbReference>
<dbReference type="RefSeq" id="WP_353317226.1">
    <property type="nucleotide sequence ID" value="NZ_BAABVV010000012.1"/>
</dbReference>
<feature type="domain" description="Competence protein CoiA nuclease-like" evidence="1">
    <location>
        <begin position="57"/>
        <end position="192"/>
    </location>
</feature>
<dbReference type="EMBL" id="BAABVV010000012">
    <property type="protein sequence ID" value="GAA6113703.1"/>
    <property type="molecule type" value="Genomic_DNA"/>
</dbReference>
<proteinExistence type="predicted"/>
<gene>
    <name evidence="3" type="ORF">AP20H10_00660</name>
</gene>
<evidence type="ECO:0000313" key="4">
    <source>
        <dbReference type="Proteomes" id="UP001438112"/>
    </source>
</evidence>
<dbReference type="Proteomes" id="UP001438112">
    <property type="component" value="Unassembled WGS sequence"/>
</dbReference>
<evidence type="ECO:0000259" key="2">
    <source>
        <dbReference type="Pfam" id="PF25164"/>
    </source>
</evidence>
<dbReference type="Pfam" id="PF06054">
    <property type="entry name" value="CoiA_nuc"/>
    <property type="match status" value="1"/>
</dbReference>